<reference evidence="8 9" key="1">
    <citation type="submission" date="2020-08" db="EMBL/GenBank/DDBJ databases">
        <authorList>
            <person name="Newling K."/>
            <person name="Davey J."/>
            <person name="Forrester S."/>
        </authorList>
    </citation>
    <scope>NUCLEOTIDE SEQUENCE [LARGE SCALE GENOMIC DNA]</scope>
    <source>
        <strain evidence="9">Crithidia deanei Carvalho (ATCC PRA-265)</strain>
    </source>
</reference>
<organism evidence="8 9">
    <name type="scientific">Angomonas deanei</name>
    <dbReference type="NCBI Taxonomy" id="59799"/>
    <lineage>
        <taxon>Eukaryota</taxon>
        <taxon>Discoba</taxon>
        <taxon>Euglenozoa</taxon>
        <taxon>Kinetoplastea</taxon>
        <taxon>Metakinetoplastina</taxon>
        <taxon>Trypanosomatida</taxon>
        <taxon>Trypanosomatidae</taxon>
        <taxon>Strigomonadinae</taxon>
        <taxon>Angomonas</taxon>
    </lineage>
</organism>
<evidence type="ECO:0000256" key="1">
    <source>
        <dbReference type="ARBA" id="ARBA00004308"/>
    </source>
</evidence>
<dbReference type="PIRSF" id="PIRSF015588">
    <property type="entry name" value="AP_complex_sigma"/>
    <property type="match status" value="1"/>
</dbReference>
<dbReference type="Gene3D" id="3.30.450.60">
    <property type="match status" value="1"/>
</dbReference>
<dbReference type="InterPro" id="IPR022775">
    <property type="entry name" value="AP_mu_sigma_su"/>
</dbReference>
<evidence type="ECO:0000256" key="6">
    <source>
        <dbReference type="PIRNR" id="PIRNR015588"/>
    </source>
</evidence>
<protein>
    <recommendedName>
        <fullName evidence="6">AP complex subunit sigma</fullName>
    </recommendedName>
</protein>
<feature type="domain" description="AP complex mu/sigma subunit" evidence="7">
    <location>
        <begin position="114"/>
        <end position="181"/>
    </location>
</feature>
<comment type="similarity">
    <text evidence="2 6">Belongs to the adaptor complexes small subunit family.</text>
</comment>
<dbReference type="Proteomes" id="UP000515908">
    <property type="component" value="Chromosome 11"/>
</dbReference>
<evidence type="ECO:0000256" key="5">
    <source>
        <dbReference type="ARBA" id="ARBA00023136"/>
    </source>
</evidence>
<dbReference type="EMBL" id="LR877155">
    <property type="protein sequence ID" value="CAD2218525.1"/>
    <property type="molecule type" value="Genomic_DNA"/>
</dbReference>
<dbReference type="InterPro" id="IPR016635">
    <property type="entry name" value="AP_complex_ssu"/>
</dbReference>
<evidence type="ECO:0000313" key="8">
    <source>
        <dbReference type="EMBL" id="CAD2218525.1"/>
    </source>
</evidence>
<dbReference type="Pfam" id="PF01217">
    <property type="entry name" value="Clat_adaptor_s"/>
    <property type="match status" value="2"/>
</dbReference>
<comment type="subcellular location">
    <subcellularLocation>
        <location evidence="1">Endomembrane system</location>
    </subcellularLocation>
</comment>
<dbReference type="AlphaFoldDB" id="S9UYX4"/>
<keyword evidence="5 6" id="KW-0472">Membrane</keyword>
<dbReference type="VEuPathDB" id="TriTrypDB:ADEAN_000601400"/>
<evidence type="ECO:0000313" key="9">
    <source>
        <dbReference type="Proteomes" id="UP000515908"/>
    </source>
</evidence>
<keyword evidence="9" id="KW-1185">Reference proteome</keyword>
<dbReference type="GO" id="GO:0006886">
    <property type="term" value="P:intracellular protein transport"/>
    <property type="evidence" value="ECO:0007669"/>
    <property type="project" value="UniProtKB-UniRule"/>
</dbReference>
<sequence>MIKYVLLVSRQGKVRLSKFYITLPPKEQKRLIKEVCGVTLKRSSKLSNIVDLNGERYIIRRYASLYFIACIETAGDSVGNNNAATSEVAAGKKASLTNVDDGDNTGGEEVIRKFGDNELILIEIIHHFVEVLDRYFGNVCELDLIFNFHRAYFILDEVLLAGELQDSSKNAIINSIKSMDATADQSEEAMATTEQQVMHAIKNTFVPGANQQ</sequence>
<evidence type="ECO:0000256" key="3">
    <source>
        <dbReference type="ARBA" id="ARBA00022448"/>
    </source>
</evidence>
<dbReference type="InterPro" id="IPR011012">
    <property type="entry name" value="Longin-like_dom_sf"/>
</dbReference>
<evidence type="ECO:0000256" key="2">
    <source>
        <dbReference type="ARBA" id="ARBA00006972"/>
    </source>
</evidence>
<gene>
    <name evidence="8" type="ORF">ADEAN_000601400</name>
</gene>
<dbReference type="PANTHER" id="PTHR11753">
    <property type="entry name" value="ADAPTOR COMPLEXES SMALL SUBUNIT FAMILY"/>
    <property type="match status" value="1"/>
</dbReference>
<feature type="domain" description="AP complex mu/sigma subunit" evidence="7">
    <location>
        <begin position="1"/>
        <end position="75"/>
    </location>
</feature>
<evidence type="ECO:0000256" key="4">
    <source>
        <dbReference type="ARBA" id="ARBA00022927"/>
    </source>
</evidence>
<name>S9UYX4_9TRYP</name>
<dbReference type="SUPFAM" id="SSF64356">
    <property type="entry name" value="SNARE-like"/>
    <property type="match status" value="2"/>
</dbReference>
<dbReference type="GO" id="GO:0012505">
    <property type="term" value="C:endomembrane system"/>
    <property type="evidence" value="ECO:0007669"/>
    <property type="project" value="UniProtKB-SubCell"/>
</dbReference>
<accession>S9UYX4</accession>
<evidence type="ECO:0000259" key="7">
    <source>
        <dbReference type="Pfam" id="PF01217"/>
    </source>
</evidence>
<proteinExistence type="inferred from homology"/>
<dbReference type="OrthoDB" id="371463at2759"/>
<keyword evidence="3 6" id="KW-0813">Transport</keyword>
<keyword evidence="4 6" id="KW-0653">Protein transport</keyword>